<dbReference type="InterPro" id="IPR010979">
    <property type="entry name" value="Ribosomal_uS13-like_H2TH"/>
</dbReference>
<evidence type="ECO:0000256" key="4">
    <source>
        <dbReference type="ARBA" id="ARBA00022801"/>
    </source>
</evidence>
<keyword evidence="3" id="KW-0227">DNA damage</keyword>
<name>A0A165PEW8_EXIGL</name>
<reference evidence="12 13" key="1">
    <citation type="journal article" date="2016" name="Mol. Biol. Evol.">
        <title>Comparative Genomics of Early-Diverging Mushroom-Forming Fungi Provides Insights into the Origins of Lignocellulose Decay Capabilities.</title>
        <authorList>
            <person name="Nagy L.G."/>
            <person name="Riley R."/>
            <person name="Tritt A."/>
            <person name="Adam C."/>
            <person name="Daum C."/>
            <person name="Floudas D."/>
            <person name="Sun H."/>
            <person name="Yadav J.S."/>
            <person name="Pangilinan J."/>
            <person name="Larsson K.H."/>
            <person name="Matsuura K."/>
            <person name="Barry K."/>
            <person name="Labutti K."/>
            <person name="Kuo R."/>
            <person name="Ohm R.A."/>
            <person name="Bhattacharya S.S."/>
            <person name="Shirouzu T."/>
            <person name="Yoshinaga Y."/>
            <person name="Martin F.M."/>
            <person name="Grigoriev I.V."/>
            <person name="Hibbett D.S."/>
        </authorList>
    </citation>
    <scope>NUCLEOTIDE SEQUENCE [LARGE SCALE GENOMIC DNA]</scope>
    <source>
        <strain evidence="12 13">HHB12029</strain>
    </source>
</reference>
<keyword evidence="6" id="KW-0234">DNA repair</keyword>
<dbReference type="EMBL" id="KV425890">
    <property type="protein sequence ID" value="KZW02076.1"/>
    <property type="molecule type" value="Genomic_DNA"/>
</dbReference>
<dbReference type="SUPFAM" id="SSF81624">
    <property type="entry name" value="N-terminal domain of MutM-like DNA repair proteins"/>
    <property type="match status" value="1"/>
</dbReference>
<organism evidence="12 13">
    <name type="scientific">Exidia glandulosa HHB12029</name>
    <dbReference type="NCBI Taxonomy" id="1314781"/>
    <lineage>
        <taxon>Eukaryota</taxon>
        <taxon>Fungi</taxon>
        <taxon>Dikarya</taxon>
        <taxon>Basidiomycota</taxon>
        <taxon>Agaricomycotina</taxon>
        <taxon>Agaricomycetes</taxon>
        <taxon>Auriculariales</taxon>
        <taxon>Exidiaceae</taxon>
        <taxon>Exidia</taxon>
    </lineage>
</organism>
<dbReference type="PANTHER" id="PTHR22993:SF9">
    <property type="entry name" value="FORMAMIDOPYRIMIDINE-DNA GLYCOSYLASE"/>
    <property type="match status" value="1"/>
</dbReference>
<dbReference type="OrthoDB" id="444592at2759"/>
<dbReference type="SUPFAM" id="SSF46946">
    <property type="entry name" value="S13-like H2TH domain"/>
    <property type="match status" value="1"/>
</dbReference>
<dbReference type="SMART" id="SM00898">
    <property type="entry name" value="Fapy_DNA_glyco"/>
    <property type="match status" value="1"/>
</dbReference>
<dbReference type="GO" id="GO:0003684">
    <property type="term" value="F:damaged DNA binding"/>
    <property type="evidence" value="ECO:0007669"/>
    <property type="project" value="InterPro"/>
</dbReference>
<evidence type="ECO:0000256" key="7">
    <source>
        <dbReference type="ARBA" id="ARBA00023239"/>
    </source>
</evidence>
<dbReference type="STRING" id="1314781.A0A165PEW8"/>
<evidence type="ECO:0000259" key="11">
    <source>
        <dbReference type="PROSITE" id="PS51068"/>
    </source>
</evidence>
<dbReference type="Pfam" id="PF06831">
    <property type="entry name" value="H2TH"/>
    <property type="match status" value="1"/>
</dbReference>
<evidence type="ECO:0000256" key="3">
    <source>
        <dbReference type="ARBA" id="ARBA00022763"/>
    </source>
</evidence>
<keyword evidence="9" id="KW-0326">Glycosidase</keyword>
<dbReference type="InterPro" id="IPR015886">
    <property type="entry name" value="H2TH_FPG"/>
</dbReference>
<dbReference type="PANTHER" id="PTHR22993">
    <property type="entry name" value="FORMAMIDOPYRIMIDINE-DNA GLYCOSYLASE"/>
    <property type="match status" value="1"/>
</dbReference>
<keyword evidence="8" id="KW-0511">Multifunctional enzyme</keyword>
<accession>A0A165PEW8</accession>
<feature type="region of interest" description="Disordered" evidence="10">
    <location>
        <begin position="298"/>
        <end position="324"/>
    </location>
</feature>
<keyword evidence="13" id="KW-1185">Reference proteome</keyword>
<evidence type="ECO:0000256" key="1">
    <source>
        <dbReference type="ARBA" id="ARBA00001668"/>
    </source>
</evidence>
<dbReference type="Pfam" id="PF01149">
    <property type="entry name" value="Fapy_DNA_glyco"/>
    <property type="match status" value="1"/>
</dbReference>
<dbReference type="Proteomes" id="UP000077266">
    <property type="component" value="Unassembled WGS sequence"/>
</dbReference>
<dbReference type="GO" id="GO:0003906">
    <property type="term" value="F:DNA-(apurinic or apyrimidinic site) endonuclease activity"/>
    <property type="evidence" value="ECO:0007669"/>
    <property type="project" value="InterPro"/>
</dbReference>
<dbReference type="InterPro" id="IPR012319">
    <property type="entry name" value="FPG_cat"/>
</dbReference>
<dbReference type="InterPro" id="IPR035937">
    <property type="entry name" value="FPG_N"/>
</dbReference>
<evidence type="ECO:0000313" key="13">
    <source>
        <dbReference type="Proteomes" id="UP000077266"/>
    </source>
</evidence>
<dbReference type="GO" id="GO:0016829">
    <property type="term" value="F:lyase activity"/>
    <property type="evidence" value="ECO:0007669"/>
    <property type="project" value="UniProtKB-KW"/>
</dbReference>
<sequence>MPELPEVNRLVDSLREEMLGKRISEVEVSDDAFVFKYAAPEQFVQEMTRRRITGISRRGCVVYMELDGKGDMPVFELGQDTMFQIRGHRAMSTYSSKRGPAEVGPWPPKGMKFIMHLHSEEDREQVLVAYLDPRQQSRIHFCGDPLKEPPISNLGSDPLLDMLSVEKFEEMLRRRRMGTKSLLTDRTIIAGIGDWLADEILYHARIHPEERSHRLSSEQIRILHEQIGAICTTAVQKPDCSKYPKDWIFHFRDGRKPKWKLQLPDGSPASIQIMLRGGRHSYYVKELQTRSDVQEEFEYSSSITRKRKAGDDDAGEPAAKKVRL</sequence>
<comment type="similarity">
    <text evidence="2">Belongs to the FPG family.</text>
</comment>
<evidence type="ECO:0000256" key="6">
    <source>
        <dbReference type="ARBA" id="ARBA00023204"/>
    </source>
</evidence>
<evidence type="ECO:0000256" key="9">
    <source>
        <dbReference type="ARBA" id="ARBA00023295"/>
    </source>
</evidence>
<feature type="domain" description="Formamidopyrimidine-DNA glycosylase catalytic" evidence="11">
    <location>
        <begin position="2"/>
        <end position="99"/>
    </location>
</feature>
<comment type="catalytic activity">
    <reaction evidence="1">
        <text>Hydrolysis of DNA containing ring-opened 7-methylguanine residues, releasing 2,6-diamino-4-hydroxy-5-(N-methyl)formamidopyrimidine.</text>
        <dbReference type="EC" id="3.2.2.23"/>
    </reaction>
</comment>
<evidence type="ECO:0000256" key="8">
    <source>
        <dbReference type="ARBA" id="ARBA00023268"/>
    </source>
</evidence>
<evidence type="ECO:0000256" key="10">
    <source>
        <dbReference type="SAM" id="MobiDB-lite"/>
    </source>
</evidence>
<evidence type="ECO:0000313" key="12">
    <source>
        <dbReference type="EMBL" id="KZW02076.1"/>
    </source>
</evidence>
<protein>
    <recommendedName>
        <fullName evidence="11">Formamidopyrimidine-DNA glycosylase catalytic domain-containing protein</fullName>
    </recommendedName>
</protein>
<dbReference type="GO" id="GO:0008534">
    <property type="term" value="F:oxidized purine nucleobase lesion DNA N-glycosylase activity"/>
    <property type="evidence" value="ECO:0007669"/>
    <property type="project" value="UniProtKB-EC"/>
</dbReference>
<dbReference type="GO" id="GO:0008270">
    <property type="term" value="F:zinc ion binding"/>
    <property type="evidence" value="ECO:0007669"/>
    <property type="project" value="InterPro"/>
</dbReference>
<dbReference type="PROSITE" id="PS51068">
    <property type="entry name" value="FPG_CAT"/>
    <property type="match status" value="1"/>
</dbReference>
<dbReference type="GO" id="GO:0006284">
    <property type="term" value="P:base-excision repair"/>
    <property type="evidence" value="ECO:0007669"/>
    <property type="project" value="InterPro"/>
</dbReference>
<keyword evidence="5" id="KW-0238">DNA-binding</keyword>
<keyword evidence="7" id="KW-0456">Lyase</keyword>
<keyword evidence="4" id="KW-0378">Hydrolase</keyword>
<gene>
    <name evidence="12" type="ORF">EXIGLDRAFT_736793</name>
</gene>
<dbReference type="Gene3D" id="1.10.8.50">
    <property type="match status" value="1"/>
</dbReference>
<dbReference type="Gene3D" id="3.20.190.10">
    <property type="entry name" value="MutM-like, N-terminal"/>
    <property type="match status" value="1"/>
</dbReference>
<dbReference type="AlphaFoldDB" id="A0A165PEW8"/>
<dbReference type="SMART" id="SM01232">
    <property type="entry name" value="H2TH"/>
    <property type="match status" value="1"/>
</dbReference>
<evidence type="ECO:0000256" key="2">
    <source>
        <dbReference type="ARBA" id="ARBA00009409"/>
    </source>
</evidence>
<proteinExistence type="inferred from homology"/>
<evidence type="ECO:0000256" key="5">
    <source>
        <dbReference type="ARBA" id="ARBA00023125"/>
    </source>
</evidence>
<dbReference type="InParanoid" id="A0A165PEW8"/>
<dbReference type="GO" id="GO:0005634">
    <property type="term" value="C:nucleus"/>
    <property type="evidence" value="ECO:0007669"/>
    <property type="project" value="TreeGrafter"/>
</dbReference>